<evidence type="ECO:0000256" key="8">
    <source>
        <dbReference type="ARBA" id="ARBA00023065"/>
    </source>
</evidence>
<dbReference type="GO" id="GO:0005262">
    <property type="term" value="F:calcium channel activity"/>
    <property type="evidence" value="ECO:0007669"/>
    <property type="project" value="TreeGrafter"/>
</dbReference>
<evidence type="ECO:0000256" key="6">
    <source>
        <dbReference type="ARBA" id="ARBA00022837"/>
    </source>
</evidence>
<keyword evidence="11" id="KW-1185">Reference proteome</keyword>
<evidence type="ECO:0000256" key="1">
    <source>
        <dbReference type="ARBA" id="ARBA00004141"/>
    </source>
</evidence>
<evidence type="ECO:0000256" key="4">
    <source>
        <dbReference type="ARBA" id="ARBA00022568"/>
    </source>
</evidence>
<evidence type="ECO:0000256" key="5">
    <source>
        <dbReference type="ARBA" id="ARBA00022692"/>
    </source>
</evidence>
<dbReference type="InterPro" id="IPR039055">
    <property type="entry name" value="MCU_fam"/>
</dbReference>
<dbReference type="GO" id="GO:0051560">
    <property type="term" value="P:mitochondrial calcium ion homeostasis"/>
    <property type="evidence" value="ECO:0007669"/>
    <property type="project" value="InterPro"/>
</dbReference>
<keyword evidence="9" id="KW-0472">Membrane</keyword>
<accession>A0A8B8QGT2</accession>
<dbReference type="GO" id="GO:1990246">
    <property type="term" value="C:uniplex complex"/>
    <property type="evidence" value="ECO:0007669"/>
    <property type="project" value="TreeGrafter"/>
</dbReference>
<dbReference type="GO" id="GO:0036444">
    <property type="term" value="P:calcium import into the mitochondrion"/>
    <property type="evidence" value="ECO:0007669"/>
    <property type="project" value="TreeGrafter"/>
</dbReference>
<keyword evidence="3" id="KW-0813">Transport</keyword>
<organism evidence="11 12">
    <name type="scientific">Rhodamnia argentea</name>
    <dbReference type="NCBI Taxonomy" id="178133"/>
    <lineage>
        <taxon>Eukaryota</taxon>
        <taxon>Viridiplantae</taxon>
        <taxon>Streptophyta</taxon>
        <taxon>Embryophyta</taxon>
        <taxon>Tracheophyta</taxon>
        <taxon>Spermatophyta</taxon>
        <taxon>Magnoliopsida</taxon>
        <taxon>eudicotyledons</taxon>
        <taxon>Gunneridae</taxon>
        <taxon>Pentapetalae</taxon>
        <taxon>rosids</taxon>
        <taxon>malvids</taxon>
        <taxon>Myrtales</taxon>
        <taxon>Myrtaceae</taxon>
        <taxon>Myrtoideae</taxon>
        <taxon>Myrteae</taxon>
        <taxon>Australasian group</taxon>
        <taxon>Rhodamnia</taxon>
    </lineage>
</organism>
<dbReference type="KEGG" id="rarg:115751630"/>
<reference evidence="12" key="2">
    <citation type="submission" date="2025-08" db="UniProtKB">
        <authorList>
            <consortium name="RefSeq"/>
        </authorList>
    </citation>
    <scope>IDENTIFICATION</scope>
    <source>
        <tissue evidence="12">Leaf</tissue>
    </source>
</reference>
<evidence type="ECO:0000313" key="12">
    <source>
        <dbReference type="RefSeq" id="XP_030545432.2"/>
    </source>
</evidence>
<feature type="domain" description="Calcium uniporter protein C-terminal" evidence="10">
    <location>
        <begin position="166"/>
        <end position="325"/>
    </location>
</feature>
<comment type="similarity">
    <text evidence="2">Belongs to the MCU (TC 1.A.77) family.</text>
</comment>
<keyword evidence="4" id="KW-0109">Calcium transport</keyword>
<comment type="subcellular location">
    <subcellularLocation>
        <location evidence="1">Membrane</location>
        <topology evidence="1">Multi-pass membrane protein</topology>
    </subcellularLocation>
</comment>
<dbReference type="InterPro" id="IPR006769">
    <property type="entry name" value="MCU_C"/>
</dbReference>
<dbReference type="PANTHER" id="PTHR13462:SF17">
    <property type="entry name" value="CALCIUM UNIPORTER PROTEIN 4, MITOCHONDRIAL"/>
    <property type="match status" value="1"/>
</dbReference>
<dbReference type="RefSeq" id="XP_030545432.2">
    <property type="nucleotide sequence ID" value="XM_030689572.2"/>
</dbReference>
<protein>
    <submittedName>
        <fullName evidence="12">Calcium uniporter protein 4, mitochondrial-like</fullName>
    </submittedName>
</protein>
<keyword evidence="8" id="KW-0406">Ion transport</keyword>
<evidence type="ECO:0000256" key="7">
    <source>
        <dbReference type="ARBA" id="ARBA00022989"/>
    </source>
</evidence>
<dbReference type="GO" id="GO:0015292">
    <property type="term" value="F:uniporter activity"/>
    <property type="evidence" value="ECO:0007669"/>
    <property type="project" value="TreeGrafter"/>
</dbReference>
<dbReference type="GeneID" id="115751630"/>
<evidence type="ECO:0000256" key="3">
    <source>
        <dbReference type="ARBA" id="ARBA00022448"/>
    </source>
</evidence>
<evidence type="ECO:0000256" key="2">
    <source>
        <dbReference type="ARBA" id="ARBA00005653"/>
    </source>
</evidence>
<dbReference type="PANTHER" id="PTHR13462">
    <property type="entry name" value="CALCIUM UNIPORTER PROTEIN, MITOCHONDRIAL"/>
    <property type="match status" value="1"/>
</dbReference>
<evidence type="ECO:0000259" key="10">
    <source>
        <dbReference type="Pfam" id="PF04678"/>
    </source>
</evidence>
<sequence>MALRKALAKRLFDSPRSSSAAAALPSLQAILPPPPNGATASFHREYLTSPKAAEKGLFRRFLQRRAINQAAGARLPEFLSLPVGDKLREKLRSLNGLGGGDRLQLGGLSPPVAGDPLAGVTIGDARKLLRLSRAETIKAKLREIDARSISYDEFVRICDQACGGGEAEGAEFAKALDESGNVIVLGNVVFLRPEQVAKSVESLIYQSIARPNDPRRRELEQMERHKALIDDKARAQVKGELYCGLGFLVAQTLGLMRLTFWELTWDVMEPICFFLTNLHVTLAYGFFLRTSREPTFEGYFQRRFKTKQQKLMKIHNFDADRYRELCRAFYPEESRSSQERA</sequence>
<evidence type="ECO:0000313" key="11">
    <source>
        <dbReference type="Proteomes" id="UP000827889"/>
    </source>
</evidence>
<keyword evidence="6" id="KW-0106">Calcium</keyword>
<keyword evidence="7" id="KW-1133">Transmembrane helix</keyword>
<dbReference type="AlphaFoldDB" id="A0A8B8QGT2"/>
<gene>
    <name evidence="12" type="primary">LOC115751630</name>
</gene>
<evidence type="ECO:0000256" key="9">
    <source>
        <dbReference type="ARBA" id="ARBA00023136"/>
    </source>
</evidence>
<proteinExistence type="inferred from homology"/>
<keyword evidence="5" id="KW-0812">Transmembrane</keyword>
<dbReference type="Pfam" id="PF04678">
    <property type="entry name" value="MCU"/>
    <property type="match status" value="1"/>
</dbReference>
<reference evidence="11" key="1">
    <citation type="submission" date="2025-05" db="UniProtKB">
        <authorList>
            <consortium name="RefSeq"/>
        </authorList>
    </citation>
    <scope>NUCLEOTIDE SEQUENCE [LARGE SCALE GENOMIC DNA]</scope>
</reference>
<dbReference type="Proteomes" id="UP000827889">
    <property type="component" value="Chromosome 2"/>
</dbReference>
<name>A0A8B8QGT2_9MYRT</name>